<dbReference type="InterPro" id="IPR027267">
    <property type="entry name" value="AH/BAR_dom_sf"/>
</dbReference>
<sequence length="608" mass="65858">MEHRIATDGTIPAAAACGSLSGEETTPRFSPRLANVDDVAARTAVKSPPISIKKGNMQCANDVGHDLEELDANVLAEMLIKASPKFTEPFNVNQITRNVNIARAARREMDVASCGGLSESCASATAAITTGGDPSEDGQSCGRSSGGGGTHGLTNGTGNGVLCTSGTSGSLLCGGSLGLSGQLLASVSSIGMFDAEIARQRASLAAIEDDVEEESRVNWELASRITERLENSCRILEGLAELLAALGKAEAAYASAMAVASRVRLLGLDADDGELRSAGEALMRVPTVIDQAHRPLHATLTGMAKDVTALLFRYRAAAREVSSEAAIAHRNIDVARRQLATALGDHVVACRAFEAVLAERQRRQPTRGPEEDPWATERRLVQEQQTLQRWQDREREVLKTGFQRVTELEQQRLELSTQAMTVAVDSYRAALLPLQTDLQAMTTVLRVIQPEMKLSTLRDMAAIASRTAEGLAARQAECLHSVCHELFCSPEIVRQGDLQIWEPATQRWRKCHFVLTRAGYLHWFTRAEEVRPLDTLTLTRSTFEPSKAPRFNILEMPKSSSWLGGIRGRKLEFQAASVEECCDWAVAIREAIAVATGKQLAFEEDGLA</sequence>
<keyword evidence="6" id="KW-1185">Reference proteome</keyword>
<feature type="region of interest" description="Disordered" evidence="1">
    <location>
        <begin position="128"/>
        <end position="148"/>
    </location>
</feature>
<accession>A0A8J4DH86</accession>
<dbReference type="InterPro" id="IPR011993">
    <property type="entry name" value="PH-like_dom_sf"/>
</dbReference>
<dbReference type="AlphaFoldDB" id="A0A8J4DH86"/>
<dbReference type="EMBL" id="BNCP01000004">
    <property type="protein sequence ID" value="GIL72842.1"/>
    <property type="molecule type" value="Genomic_DNA"/>
</dbReference>
<feature type="domain" description="PH" evidence="2">
    <location>
        <begin position="491"/>
        <end position="593"/>
    </location>
</feature>
<reference evidence="4" key="1">
    <citation type="journal article" date="2021" name="Proc. Natl. Acad. Sci. U.S.A.">
        <title>Three genomes in the algal genus Volvox reveal the fate of a haploid sex-determining region after a transition to homothallism.</title>
        <authorList>
            <person name="Yamamoto K."/>
            <person name="Hamaji T."/>
            <person name="Kawai-Toyooka H."/>
            <person name="Matsuzaki R."/>
            <person name="Takahashi F."/>
            <person name="Nishimura Y."/>
            <person name="Kawachi M."/>
            <person name="Noguchi H."/>
            <person name="Minakuchi Y."/>
            <person name="Umen J.G."/>
            <person name="Toyoda A."/>
            <person name="Nozaki H."/>
        </authorList>
    </citation>
    <scope>NUCLEOTIDE SEQUENCE</scope>
    <source>
        <strain evidence="4">NIES-3785</strain>
        <strain evidence="3">NIES-3786</strain>
    </source>
</reference>
<comment type="caution">
    <text evidence="4">The sequence shown here is derived from an EMBL/GenBank/DDBJ whole genome shotgun (WGS) entry which is preliminary data.</text>
</comment>
<dbReference type="Gene3D" id="1.20.1270.60">
    <property type="entry name" value="Arfaptin homology (AH) domain/BAR domain"/>
    <property type="match status" value="1"/>
</dbReference>
<evidence type="ECO:0000256" key="1">
    <source>
        <dbReference type="SAM" id="MobiDB-lite"/>
    </source>
</evidence>
<dbReference type="SUPFAM" id="SSF50729">
    <property type="entry name" value="PH domain-like"/>
    <property type="match status" value="1"/>
</dbReference>
<dbReference type="Proteomes" id="UP000747110">
    <property type="component" value="Unassembled WGS sequence"/>
</dbReference>
<dbReference type="Proteomes" id="UP000722791">
    <property type="component" value="Unassembled WGS sequence"/>
</dbReference>
<dbReference type="EMBL" id="BNCQ01000006">
    <property type="protein sequence ID" value="GIL99330.1"/>
    <property type="molecule type" value="Genomic_DNA"/>
</dbReference>
<evidence type="ECO:0000313" key="3">
    <source>
        <dbReference type="EMBL" id="GIL72842.1"/>
    </source>
</evidence>
<evidence type="ECO:0000313" key="5">
    <source>
        <dbReference type="Proteomes" id="UP000722791"/>
    </source>
</evidence>
<dbReference type="SMART" id="SM00233">
    <property type="entry name" value="PH"/>
    <property type="match status" value="1"/>
</dbReference>
<protein>
    <recommendedName>
        <fullName evidence="2">PH domain-containing protein</fullName>
    </recommendedName>
</protein>
<gene>
    <name evidence="3" type="ORF">Vretifemale_3142</name>
    <name evidence="4" type="ORF">Vretimale_4499</name>
</gene>
<dbReference type="PROSITE" id="PS50003">
    <property type="entry name" value="PH_DOMAIN"/>
    <property type="match status" value="1"/>
</dbReference>
<evidence type="ECO:0000313" key="4">
    <source>
        <dbReference type="EMBL" id="GIL99330.1"/>
    </source>
</evidence>
<dbReference type="SUPFAM" id="SSF103657">
    <property type="entry name" value="BAR/IMD domain-like"/>
    <property type="match status" value="1"/>
</dbReference>
<dbReference type="OrthoDB" id="540564at2759"/>
<organism evidence="4 5">
    <name type="scientific">Volvox reticuliferus</name>
    <dbReference type="NCBI Taxonomy" id="1737510"/>
    <lineage>
        <taxon>Eukaryota</taxon>
        <taxon>Viridiplantae</taxon>
        <taxon>Chlorophyta</taxon>
        <taxon>core chlorophytes</taxon>
        <taxon>Chlorophyceae</taxon>
        <taxon>CS clade</taxon>
        <taxon>Chlamydomonadales</taxon>
        <taxon>Volvocaceae</taxon>
        <taxon>Volvox</taxon>
    </lineage>
</organism>
<dbReference type="Pfam" id="PF00169">
    <property type="entry name" value="PH"/>
    <property type="match status" value="1"/>
</dbReference>
<dbReference type="Gene3D" id="2.30.29.30">
    <property type="entry name" value="Pleckstrin-homology domain (PH domain)/Phosphotyrosine-binding domain (PTB)"/>
    <property type="match status" value="1"/>
</dbReference>
<dbReference type="InterPro" id="IPR001849">
    <property type="entry name" value="PH_domain"/>
</dbReference>
<evidence type="ECO:0000259" key="2">
    <source>
        <dbReference type="PROSITE" id="PS50003"/>
    </source>
</evidence>
<name>A0A8J4DH86_9CHLO</name>
<evidence type="ECO:0000313" key="6">
    <source>
        <dbReference type="Proteomes" id="UP000747110"/>
    </source>
</evidence>
<proteinExistence type="predicted"/>